<dbReference type="InterPro" id="IPR020846">
    <property type="entry name" value="MFS_dom"/>
</dbReference>
<evidence type="ECO:0000256" key="6">
    <source>
        <dbReference type="SAM" id="Phobius"/>
    </source>
</evidence>
<dbReference type="InterPro" id="IPR011701">
    <property type="entry name" value="MFS"/>
</dbReference>
<evidence type="ECO:0000259" key="7">
    <source>
        <dbReference type="PROSITE" id="PS50850"/>
    </source>
</evidence>
<feature type="transmembrane region" description="Helical" evidence="6">
    <location>
        <begin position="148"/>
        <end position="168"/>
    </location>
</feature>
<dbReference type="Pfam" id="PF07690">
    <property type="entry name" value="MFS_1"/>
    <property type="match status" value="1"/>
</dbReference>
<feature type="transmembrane region" description="Helical" evidence="6">
    <location>
        <begin position="442"/>
        <end position="458"/>
    </location>
</feature>
<evidence type="ECO:0000256" key="3">
    <source>
        <dbReference type="ARBA" id="ARBA00022989"/>
    </source>
</evidence>
<keyword evidence="4 6" id="KW-0472">Membrane</keyword>
<dbReference type="AlphaFoldDB" id="A0A6A6DDK6"/>
<dbReference type="OrthoDB" id="3936150at2759"/>
<feature type="transmembrane region" description="Helical" evidence="6">
    <location>
        <begin position="355"/>
        <end position="374"/>
    </location>
</feature>
<evidence type="ECO:0000313" key="8">
    <source>
        <dbReference type="EMBL" id="KAF2175706.1"/>
    </source>
</evidence>
<feature type="region of interest" description="Disordered" evidence="5">
    <location>
        <begin position="1"/>
        <end position="73"/>
    </location>
</feature>
<feature type="compositionally biased region" description="Low complexity" evidence="5">
    <location>
        <begin position="63"/>
        <end position="73"/>
    </location>
</feature>
<accession>A0A6A6DDK6</accession>
<dbReference type="CDD" id="cd17323">
    <property type="entry name" value="MFS_Tpo1_MDR_like"/>
    <property type="match status" value="1"/>
</dbReference>
<feature type="transmembrane region" description="Helical" evidence="6">
    <location>
        <begin position="464"/>
        <end position="487"/>
    </location>
</feature>
<dbReference type="GO" id="GO:0015203">
    <property type="term" value="F:polyamine transmembrane transporter activity"/>
    <property type="evidence" value="ECO:0007669"/>
    <property type="project" value="TreeGrafter"/>
</dbReference>
<dbReference type="GO" id="GO:0010509">
    <property type="term" value="P:intracellular polyamine homeostasis"/>
    <property type="evidence" value="ECO:0007669"/>
    <property type="project" value="TreeGrafter"/>
</dbReference>
<evidence type="ECO:0000256" key="5">
    <source>
        <dbReference type="SAM" id="MobiDB-lite"/>
    </source>
</evidence>
<dbReference type="InterPro" id="IPR036259">
    <property type="entry name" value="MFS_trans_sf"/>
</dbReference>
<keyword evidence="2 6" id="KW-0812">Transmembrane</keyword>
<feature type="transmembrane region" description="Helical" evidence="6">
    <location>
        <begin position="531"/>
        <end position="552"/>
    </location>
</feature>
<dbReference type="Proteomes" id="UP000800200">
    <property type="component" value="Unassembled WGS sequence"/>
</dbReference>
<feature type="compositionally biased region" description="Basic and acidic residues" evidence="5">
    <location>
        <begin position="30"/>
        <end position="44"/>
    </location>
</feature>
<keyword evidence="9" id="KW-1185">Reference proteome</keyword>
<dbReference type="PROSITE" id="PS50850">
    <property type="entry name" value="MFS"/>
    <property type="match status" value="1"/>
</dbReference>
<reference evidence="8" key="1">
    <citation type="journal article" date="2020" name="Stud. Mycol.">
        <title>101 Dothideomycetes genomes: a test case for predicting lifestyles and emergence of pathogens.</title>
        <authorList>
            <person name="Haridas S."/>
            <person name="Albert R."/>
            <person name="Binder M."/>
            <person name="Bloem J."/>
            <person name="Labutti K."/>
            <person name="Salamov A."/>
            <person name="Andreopoulos B."/>
            <person name="Baker S."/>
            <person name="Barry K."/>
            <person name="Bills G."/>
            <person name="Bluhm B."/>
            <person name="Cannon C."/>
            <person name="Castanera R."/>
            <person name="Culley D."/>
            <person name="Daum C."/>
            <person name="Ezra D."/>
            <person name="Gonzalez J."/>
            <person name="Henrissat B."/>
            <person name="Kuo A."/>
            <person name="Liang C."/>
            <person name="Lipzen A."/>
            <person name="Lutzoni F."/>
            <person name="Magnuson J."/>
            <person name="Mondo S."/>
            <person name="Nolan M."/>
            <person name="Ohm R."/>
            <person name="Pangilinan J."/>
            <person name="Park H.-J."/>
            <person name="Ramirez L."/>
            <person name="Alfaro M."/>
            <person name="Sun H."/>
            <person name="Tritt A."/>
            <person name="Yoshinaga Y."/>
            <person name="Zwiers L.-H."/>
            <person name="Turgeon B."/>
            <person name="Goodwin S."/>
            <person name="Spatafora J."/>
            <person name="Crous P."/>
            <person name="Grigoriev I."/>
        </authorList>
    </citation>
    <scope>NUCLEOTIDE SEQUENCE</scope>
    <source>
        <strain evidence="8">CBS 207.26</strain>
    </source>
</reference>
<dbReference type="PANTHER" id="PTHR23502:SF5">
    <property type="entry name" value="QUINIDINE RESISTANCE PROTEIN 3"/>
    <property type="match status" value="1"/>
</dbReference>
<evidence type="ECO:0000256" key="1">
    <source>
        <dbReference type="ARBA" id="ARBA00004141"/>
    </source>
</evidence>
<feature type="transmembrane region" description="Helical" evidence="6">
    <location>
        <begin position="386"/>
        <end position="410"/>
    </location>
</feature>
<dbReference type="EMBL" id="ML994726">
    <property type="protein sequence ID" value="KAF2175706.1"/>
    <property type="molecule type" value="Genomic_DNA"/>
</dbReference>
<sequence length="569" mass="62676">MSDAEEPPPVSKSNSKHARHPSSMSIERASTAKDMEITSGKEDSISIAPSHFSTVSENDPETKTSPPTISRTTSINPEAVIVDRRGRRGLFARFTLIPEVENPYHYARKAKWFITIIVAFCGMAAPMGSAIVMPSLQDIAIDLHSSPTVGNMSVAVYMLSMSIFPLWWSSFSETAGRRTIYIVSFTMFVLWAILSAVSTNIAMLVVMRTLSGGAAASVQAVGAGTIADIWEVKERGRAMGLFYLGPLCGPLFAPIVGGALAQGLGWRSTQWFLVIYGGMTLLLIIFFLPETLPSKNKKPSPPQEENNTGQDLARISTRQSAALKTKTTLKALRRIFLDPLIVLTWLRYPPVALTVYYASITFGCLYFLNISIQATFADSPYRFSTVILGLLYIPASLGYLLASIFGGRWIDSIMHREARKAGRYDENGKLVFRPEDRMRENVWIAAVLWPGALIWYGWTAEKGLFWFVPMLSNFFFGVGSMLIFSLATTMLTEFMPKRASAGIAINNFVRNIFSFVGAVAAEALIDALGNGWLCTILGLWSLVSGFAVIWLMKKKGPEWRVKMGEGLGG</sequence>
<evidence type="ECO:0000256" key="4">
    <source>
        <dbReference type="ARBA" id="ARBA00023136"/>
    </source>
</evidence>
<feature type="transmembrane region" description="Helical" evidence="6">
    <location>
        <begin position="112"/>
        <end position="136"/>
    </location>
</feature>
<name>A0A6A6DDK6_9PEZI</name>
<dbReference type="SUPFAM" id="SSF103473">
    <property type="entry name" value="MFS general substrate transporter"/>
    <property type="match status" value="1"/>
</dbReference>
<feature type="transmembrane region" description="Helical" evidence="6">
    <location>
        <begin position="242"/>
        <end position="264"/>
    </location>
</feature>
<feature type="transmembrane region" description="Helical" evidence="6">
    <location>
        <begin position="508"/>
        <end position="525"/>
    </location>
</feature>
<dbReference type="GO" id="GO:0005886">
    <property type="term" value="C:plasma membrane"/>
    <property type="evidence" value="ECO:0007669"/>
    <property type="project" value="TreeGrafter"/>
</dbReference>
<gene>
    <name evidence="8" type="ORF">K469DRAFT_701506</name>
</gene>
<comment type="subcellular location">
    <subcellularLocation>
        <location evidence="1">Membrane</location>
        <topology evidence="1">Multi-pass membrane protein</topology>
    </subcellularLocation>
</comment>
<feature type="domain" description="Major facilitator superfamily (MFS) profile" evidence="7">
    <location>
        <begin position="114"/>
        <end position="556"/>
    </location>
</feature>
<evidence type="ECO:0000313" key="9">
    <source>
        <dbReference type="Proteomes" id="UP000800200"/>
    </source>
</evidence>
<dbReference type="Gene3D" id="1.20.1250.20">
    <property type="entry name" value="MFS general substrate transporter like domains"/>
    <property type="match status" value="1"/>
</dbReference>
<evidence type="ECO:0000256" key="2">
    <source>
        <dbReference type="ARBA" id="ARBA00022692"/>
    </source>
</evidence>
<feature type="transmembrane region" description="Helical" evidence="6">
    <location>
        <begin position="212"/>
        <end position="230"/>
    </location>
</feature>
<keyword evidence="3 6" id="KW-1133">Transmembrane helix</keyword>
<protein>
    <submittedName>
        <fullName evidence="8">MFS general substrate transporter</fullName>
    </submittedName>
</protein>
<proteinExistence type="predicted"/>
<feature type="transmembrane region" description="Helical" evidence="6">
    <location>
        <begin position="180"/>
        <end position="206"/>
    </location>
</feature>
<feature type="transmembrane region" description="Helical" evidence="6">
    <location>
        <begin position="270"/>
        <end position="288"/>
    </location>
</feature>
<organism evidence="8 9">
    <name type="scientific">Zopfia rhizophila CBS 207.26</name>
    <dbReference type="NCBI Taxonomy" id="1314779"/>
    <lineage>
        <taxon>Eukaryota</taxon>
        <taxon>Fungi</taxon>
        <taxon>Dikarya</taxon>
        <taxon>Ascomycota</taxon>
        <taxon>Pezizomycotina</taxon>
        <taxon>Dothideomycetes</taxon>
        <taxon>Dothideomycetes incertae sedis</taxon>
        <taxon>Zopfiaceae</taxon>
        <taxon>Zopfia</taxon>
    </lineage>
</organism>
<dbReference type="PANTHER" id="PTHR23502">
    <property type="entry name" value="MAJOR FACILITATOR SUPERFAMILY"/>
    <property type="match status" value="1"/>
</dbReference>